<protein>
    <submittedName>
        <fullName evidence="2">Uncharacterized protein</fullName>
    </submittedName>
</protein>
<gene>
    <name evidence="2" type="ORF">OESDEN_07576</name>
</gene>
<sequence>MILVVIRAICFVLHFRTNGSNAHFLASGFIVWQEPLGKMFKGPVSTSNVLFPQKKAVIGSRKKFGRERSLRAKSQRSLRTAAQSMTEDETIVDKSARIESIMKSTRQSVKPGAQEKALVYRFVKKIMEKGVRGLRTEFFQMKRLVEY</sequence>
<accession>A0A0B1T5L5</accession>
<dbReference type="AlphaFoldDB" id="A0A0B1T5L5"/>
<keyword evidence="3" id="KW-1185">Reference proteome</keyword>
<feature type="signal peptide" evidence="1">
    <location>
        <begin position="1"/>
        <end position="22"/>
    </location>
</feature>
<proteinExistence type="predicted"/>
<organism evidence="2 3">
    <name type="scientific">Oesophagostomum dentatum</name>
    <name type="common">Nodular worm</name>
    <dbReference type="NCBI Taxonomy" id="61180"/>
    <lineage>
        <taxon>Eukaryota</taxon>
        <taxon>Metazoa</taxon>
        <taxon>Ecdysozoa</taxon>
        <taxon>Nematoda</taxon>
        <taxon>Chromadorea</taxon>
        <taxon>Rhabditida</taxon>
        <taxon>Rhabditina</taxon>
        <taxon>Rhabditomorpha</taxon>
        <taxon>Strongyloidea</taxon>
        <taxon>Strongylidae</taxon>
        <taxon>Oesophagostomum</taxon>
    </lineage>
</organism>
<keyword evidence="1" id="KW-0732">Signal</keyword>
<evidence type="ECO:0000256" key="1">
    <source>
        <dbReference type="SAM" id="SignalP"/>
    </source>
</evidence>
<evidence type="ECO:0000313" key="2">
    <source>
        <dbReference type="EMBL" id="KHJ92534.1"/>
    </source>
</evidence>
<feature type="chain" id="PRO_5002065596" evidence="1">
    <location>
        <begin position="23"/>
        <end position="147"/>
    </location>
</feature>
<name>A0A0B1T5L5_OESDE</name>
<dbReference type="Proteomes" id="UP000053660">
    <property type="component" value="Unassembled WGS sequence"/>
</dbReference>
<reference evidence="2 3" key="1">
    <citation type="submission" date="2014-03" db="EMBL/GenBank/DDBJ databases">
        <title>Draft genome of the hookworm Oesophagostomum dentatum.</title>
        <authorList>
            <person name="Mitreva M."/>
        </authorList>
    </citation>
    <scope>NUCLEOTIDE SEQUENCE [LARGE SCALE GENOMIC DNA]</scope>
    <source>
        <strain evidence="2 3">OD-Hann</strain>
    </source>
</reference>
<evidence type="ECO:0000313" key="3">
    <source>
        <dbReference type="Proteomes" id="UP000053660"/>
    </source>
</evidence>
<dbReference type="EMBL" id="KN551300">
    <property type="protein sequence ID" value="KHJ92534.1"/>
    <property type="molecule type" value="Genomic_DNA"/>
</dbReference>
<dbReference type="OrthoDB" id="10590517at2759"/>